<dbReference type="PROSITE" id="PS50042">
    <property type="entry name" value="CNMP_BINDING_3"/>
    <property type="match status" value="1"/>
</dbReference>
<comment type="caution">
    <text evidence="2">The sequence shown here is derived from an EMBL/GenBank/DDBJ whole genome shotgun (WGS) entry which is preliminary data.</text>
</comment>
<dbReference type="InterPro" id="IPR000595">
    <property type="entry name" value="cNMP-bd_dom"/>
</dbReference>
<sequence length="206" mass="24425">MEQVHDEKILERYINLYHIYEIFDTKNLTFRLYQYERGEILNYNRDFSNHLQFLVSGAVQIYSIRGDGSRYPLCLLNDFTLLGDMEFCGETSLPFLVEATKKVMCIELPLYDFKNILLNDNTFLRFLLRSVGHKMALFTESEASFSNLEEKLLHFLKYDCPDHQFQGVEATVIQLRCSRRQLQRLLKSLTERQIIEKKGKGIYRLK</sequence>
<evidence type="ECO:0000313" key="2">
    <source>
        <dbReference type="EMBL" id="MCC2191144.1"/>
    </source>
</evidence>
<evidence type="ECO:0000313" key="3">
    <source>
        <dbReference type="Proteomes" id="UP001197875"/>
    </source>
</evidence>
<dbReference type="AlphaFoldDB" id="A0AAE3J7Q3"/>
<reference evidence="2 3" key="1">
    <citation type="submission" date="2021-10" db="EMBL/GenBank/DDBJ databases">
        <title>Anaerobic single-cell dispensing facilitates the cultivation of human gut bacteria.</title>
        <authorList>
            <person name="Afrizal A."/>
        </authorList>
    </citation>
    <scope>NUCLEOTIDE SEQUENCE [LARGE SCALE GENOMIC DNA]</scope>
    <source>
        <strain evidence="2 3">CLA-AA-H277</strain>
    </source>
</reference>
<dbReference type="Gene3D" id="2.60.120.10">
    <property type="entry name" value="Jelly Rolls"/>
    <property type="match status" value="1"/>
</dbReference>
<organism evidence="2 3">
    <name type="scientific">Fusicatenibacter faecihominis</name>
    <dbReference type="NCBI Taxonomy" id="2881276"/>
    <lineage>
        <taxon>Bacteria</taxon>
        <taxon>Bacillati</taxon>
        <taxon>Bacillota</taxon>
        <taxon>Clostridia</taxon>
        <taxon>Lachnospirales</taxon>
        <taxon>Lachnospiraceae</taxon>
        <taxon>Fusicatenibacter</taxon>
    </lineage>
</organism>
<keyword evidence="3" id="KW-1185">Reference proteome</keyword>
<dbReference type="Proteomes" id="UP001197875">
    <property type="component" value="Unassembled WGS sequence"/>
</dbReference>
<accession>A0AAE3J7Q3</accession>
<feature type="domain" description="Cyclic nucleotide-binding" evidence="1">
    <location>
        <begin position="35"/>
        <end position="134"/>
    </location>
</feature>
<dbReference type="InterPro" id="IPR018490">
    <property type="entry name" value="cNMP-bd_dom_sf"/>
</dbReference>
<proteinExistence type="predicted"/>
<dbReference type="Pfam" id="PF00027">
    <property type="entry name" value="cNMP_binding"/>
    <property type="match status" value="1"/>
</dbReference>
<gene>
    <name evidence="2" type="ORF">LKD71_15310</name>
</gene>
<evidence type="ECO:0000259" key="1">
    <source>
        <dbReference type="PROSITE" id="PS50042"/>
    </source>
</evidence>
<dbReference type="RefSeq" id="WP_227616110.1">
    <property type="nucleotide sequence ID" value="NZ_JAJEPR010000039.1"/>
</dbReference>
<protein>
    <submittedName>
        <fullName evidence="2">Cyclic nucleotide-binding domain-containing protein</fullName>
    </submittedName>
</protein>
<dbReference type="SUPFAM" id="SSF51206">
    <property type="entry name" value="cAMP-binding domain-like"/>
    <property type="match status" value="1"/>
</dbReference>
<name>A0AAE3J7Q3_9FIRM</name>
<dbReference type="InterPro" id="IPR014710">
    <property type="entry name" value="RmlC-like_jellyroll"/>
</dbReference>
<dbReference type="EMBL" id="JAJEPR010000039">
    <property type="protein sequence ID" value="MCC2191144.1"/>
    <property type="molecule type" value="Genomic_DNA"/>
</dbReference>